<evidence type="ECO:0000256" key="7">
    <source>
        <dbReference type="ARBA" id="ARBA00023136"/>
    </source>
</evidence>
<dbReference type="Proteomes" id="UP000095706">
    <property type="component" value="Unassembled WGS sequence"/>
</dbReference>
<dbReference type="GO" id="GO:0015689">
    <property type="term" value="P:molybdate ion transport"/>
    <property type="evidence" value="ECO:0007669"/>
    <property type="project" value="InterPro"/>
</dbReference>
<dbReference type="NCBIfam" id="TIGR01256">
    <property type="entry name" value="modA"/>
    <property type="match status" value="1"/>
</dbReference>
<name>A0A174F8I4_9FIRM</name>
<evidence type="ECO:0000256" key="13">
    <source>
        <dbReference type="SAM" id="MobiDB-lite"/>
    </source>
</evidence>
<dbReference type="PROSITE" id="PS51257">
    <property type="entry name" value="PROKAR_LIPOPROTEIN"/>
    <property type="match status" value="1"/>
</dbReference>
<evidence type="ECO:0000256" key="10">
    <source>
        <dbReference type="ARBA" id="ARBA00062515"/>
    </source>
</evidence>
<dbReference type="SUPFAM" id="SSF53850">
    <property type="entry name" value="Periplasmic binding protein-like II"/>
    <property type="match status" value="1"/>
</dbReference>
<accession>A0A174F8I4</accession>
<feature type="region of interest" description="Disordered" evidence="13">
    <location>
        <begin position="25"/>
        <end position="60"/>
    </location>
</feature>
<evidence type="ECO:0000256" key="4">
    <source>
        <dbReference type="ARBA" id="ARBA00022475"/>
    </source>
</evidence>
<dbReference type="FunFam" id="3.40.190.10:FF:000030">
    <property type="entry name" value="Molybdate ABC transporter substrate-binding protein"/>
    <property type="match status" value="1"/>
</dbReference>
<evidence type="ECO:0000256" key="9">
    <source>
        <dbReference type="ARBA" id="ARBA00056002"/>
    </source>
</evidence>
<evidence type="ECO:0000256" key="2">
    <source>
        <dbReference type="ARBA" id="ARBA00009175"/>
    </source>
</evidence>
<keyword evidence="7" id="KW-0472">Membrane</keyword>
<evidence type="ECO:0000256" key="8">
    <source>
        <dbReference type="ARBA" id="ARBA00023245"/>
    </source>
</evidence>
<dbReference type="InterPro" id="IPR050682">
    <property type="entry name" value="ModA/WtpA"/>
</dbReference>
<dbReference type="RefSeq" id="WP_055227952.1">
    <property type="nucleotide sequence ID" value="NZ_CYYV01000009.1"/>
</dbReference>
<evidence type="ECO:0000313" key="16">
    <source>
        <dbReference type="Proteomes" id="UP000095706"/>
    </source>
</evidence>
<proteinExistence type="inferred from homology"/>
<keyword evidence="6 14" id="KW-0732">Signal</keyword>
<keyword evidence="4" id="KW-1003">Cell membrane</keyword>
<comment type="function">
    <text evidence="9">Involved in the transport of molybdenum into the cell. Part of the binding-protein-dependent transport system ModABCD.</text>
</comment>
<dbReference type="GO" id="GO:0030973">
    <property type="term" value="F:molybdate ion binding"/>
    <property type="evidence" value="ECO:0007669"/>
    <property type="project" value="TreeGrafter"/>
</dbReference>
<organism evidence="15 16">
    <name type="scientific">Fusicatenibacter saccharivorans</name>
    <dbReference type="NCBI Taxonomy" id="1150298"/>
    <lineage>
        <taxon>Bacteria</taxon>
        <taxon>Bacillati</taxon>
        <taxon>Bacillota</taxon>
        <taxon>Clostridia</taxon>
        <taxon>Lachnospirales</taxon>
        <taxon>Lachnospiraceae</taxon>
        <taxon>Fusicatenibacter</taxon>
    </lineage>
</organism>
<dbReference type="PANTHER" id="PTHR30632:SF0">
    <property type="entry name" value="SULFATE-BINDING PROTEIN"/>
    <property type="match status" value="1"/>
</dbReference>
<reference evidence="15 16" key="1">
    <citation type="submission" date="2015-09" db="EMBL/GenBank/DDBJ databases">
        <authorList>
            <consortium name="Pathogen Informatics"/>
        </authorList>
    </citation>
    <scope>NUCLEOTIDE SEQUENCE [LARGE SCALE GENOMIC DNA]</scope>
    <source>
        <strain evidence="15 16">2789STDY5608849</strain>
    </source>
</reference>
<evidence type="ECO:0000256" key="6">
    <source>
        <dbReference type="ARBA" id="ARBA00022729"/>
    </source>
</evidence>
<dbReference type="AlphaFoldDB" id="A0A174F8I4"/>
<evidence type="ECO:0000256" key="12">
    <source>
        <dbReference type="ARBA" id="ARBA00078141"/>
    </source>
</evidence>
<dbReference type="Pfam" id="PF13531">
    <property type="entry name" value="SBP_bac_11"/>
    <property type="match status" value="1"/>
</dbReference>
<keyword evidence="3" id="KW-0813">Transport</keyword>
<dbReference type="GO" id="GO:0005886">
    <property type="term" value="C:plasma membrane"/>
    <property type="evidence" value="ECO:0007669"/>
    <property type="project" value="UniProtKB-SubCell"/>
</dbReference>
<dbReference type="GO" id="GO:0046872">
    <property type="term" value="F:metal ion binding"/>
    <property type="evidence" value="ECO:0007669"/>
    <property type="project" value="UniProtKB-KW"/>
</dbReference>
<dbReference type="InterPro" id="IPR005950">
    <property type="entry name" value="ModA"/>
</dbReference>
<evidence type="ECO:0000313" key="15">
    <source>
        <dbReference type="EMBL" id="CUO46414.1"/>
    </source>
</evidence>
<comment type="subunit">
    <text evidence="10">The complex is composed of two ATP-binding proteins (ModC), two transmembrane proteins (ModB) and a solute-binding protein (ModA).</text>
</comment>
<gene>
    <name evidence="15" type="primary">modA</name>
    <name evidence="15" type="ORF">ERS852406_02036</name>
</gene>
<evidence type="ECO:0000256" key="14">
    <source>
        <dbReference type="SAM" id="SignalP"/>
    </source>
</evidence>
<evidence type="ECO:0000256" key="3">
    <source>
        <dbReference type="ARBA" id="ARBA00022448"/>
    </source>
</evidence>
<comment type="subcellular location">
    <subcellularLocation>
        <location evidence="1">Cell membrane</location>
    </subcellularLocation>
</comment>
<keyword evidence="8" id="KW-0826">Tungsten</keyword>
<protein>
    <recommendedName>
        <fullName evidence="11">Molybdate-binding protein ModA</fullName>
    </recommendedName>
    <alternativeName>
        <fullName evidence="12">Molybdate/tungstate-binding protein ModA</fullName>
    </alternativeName>
</protein>
<sequence length="315" mass="33232">MKTKTVSILLMAAMALSLAACGFSNSTDSSSKSSSKAESTSASSASSEAESASSAKSTADGEVFDDTTVTVFAAKSLNSVMETLISEYNKTQPNVKLVGNYDSSGTLMTQIEEGASCDVFFSAAAKQMDQLEEENLLVEGTRHNIVNNQVCVVTYEGNNTEVTGLEDLNKASSIALADGSVPVGKYTREALVNAGILEKADDVSAITTQQVSEALGGVEINECANVGAVTSAVAEGSNEVGTVYYSDTYGLEDRLKVLQVVPYDLTGNVIYPAAQVVNKEADETEQAAAKDFVEFLTSDEAAAIFRNYYFDTEAE</sequence>
<evidence type="ECO:0000256" key="11">
    <source>
        <dbReference type="ARBA" id="ARBA00073171"/>
    </source>
</evidence>
<keyword evidence="5" id="KW-0479">Metal-binding</keyword>
<comment type="similarity">
    <text evidence="2">Belongs to the bacterial solute-binding protein ModA family.</text>
</comment>
<evidence type="ECO:0000256" key="1">
    <source>
        <dbReference type="ARBA" id="ARBA00004236"/>
    </source>
</evidence>
<dbReference type="Gene3D" id="3.40.190.10">
    <property type="entry name" value="Periplasmic binding protein-like II"/>
    <property type="match status" value="2"/>
</dbReference>
<dbReference type="PANTHER" id="PTHR30632">
    <property type="entry name" value="MOLYBDATE-BINDING PERIPLASMIC PROTEIN"/>
    <property type="match status" value="1"/>
</dbReference>
<dbReference type="EMBL" id="CYYV01000009">
    <property type="protein sequence ID" value="CUO46414.1"/>
    <property type="molecule type" value="Genomic_DNA"/>
</dbReference>
<feature type="signal peptide" evidence="14">
    <location>
        <begin position="1"/>
        <end position="19"/>
    </location>
</feature>
<feature type="chain" id="PRO_5038410601" description="Molybdate-binding protein ModA" evidence="14">
    <location>
        <begin position="20"/>
        <end position="315"/>
    </location>
</feature>
<evidence type="ECO:0000256" key="5">
    <source>
        <dbReference type="ARBA" id="ARBA00022723"/>
    </source>
</evidence>